<proteinExistence type="inferred from homology"/>
<evidence type="ECO:0000313" key="8">
    <source>
        <dbReference type="EMBL" id="RRQ03450.1"/>
    </source>
</evidence>
<keyword evidence="2 4" id="KW-0658">Purine biosynthesis</keyword>
<keyword evidence="4 5" id="KW-0436">Ligase</keyword>
<gene>
    <name evidence="4 5" type="primary">purK</name>
    <name evidence="8" type="ORF">CXF42_07195</name>
</gene>
<evidence type="ECO:0000256" key="5">
    <source>
        <dbReference type="RuleBase" id="RU361200"/>
    </source>
</evidence>
<feature type="binding site" evidence="4">
    <location>
        <begin position="229"/>
        <end position="232"/>
    </location>
    <ligand>
        <name>ATP</name>
        <dbReference type="ChEBI" id="CHEBI:30616"/>
    </ligand>
</feature>
<dbReference type="PANTHER" id="PTHR11609:SF5">
    <property type="entry name" value="PHOSPHORIBOSYLAMINOIMIDAZOLE CARBOXYLASE"/>
    <property type="match status" value="1"/>
</dbReference>
<comment type="pathway">
    <text evidence="4 5">Purine metabolism; IMP biosynthesis via de novo pathway; 5-amino-1-(5-phospho-D-ribosyl)imidazole-4-carboxylate from 5-amino-1-(5-phospho-D-ribosyl)imidazole (N5-CAIR route): step 1/2.</text>
</comment>
<feature type="binding site" evidence="4">
    <location>
        <position position="237"/>
    </location>
    <ligand>
        <name>ATP</name>
        <dbReference type="ChEBI" id="CHEBI:30616"/>
    </ligand>
</feature>
<dbReference type="InterPro" id="IPR016185">
    <property type="entry name" value="PreATP-grasp_dom_sf"/>
</dbReference>
<dbReference type="NCBIfam" id="NF004680">
    <property type="entry name" value="PRK06019.1-6"/>
    <property type="match status" value="1"/>
</dbReference>
<keyword evidence="9" id="KW-1185">Reference proteome</keyword>
<feature type="region of interest" description="Disordered" evidence="6">
    <location>
        <begin position="1"/>
        <end position="37"/>
    </location>
</feature>
<dbReference type="InterPro" id="IPR054350">
    <property type="entry name" value="PurT/PurK_preATP-grasp"/>
</dbReference>
<comment type="catalytic activity">
    <reaction evidence="4 5">
        <text>5-amino-1-(5-phospho-beta-D-ribosyl)imidazole + hydrogencarbonate + ATP = 5-carboxyamino-1-(5-phospho-D-ribosyl)imidazole + ADP + phosphate + 2 H(+)</text>
        <dbReference type="Rhea" id="RHEA:19317"/>
        <dbReference type="ChEBI" id="CHEBI:15378"/>
        <dbReference type="ChEBI" id="CHEBI:17544"/>
        <dbReference type="ChEBI" id="CHEBI:30616"/>
        <dbReference type="ChEBI" id="CHEBI:43474"/>
        <dbReference type="ChEBI" id="CHEBI:58730"/>
        <dbReference type="ChEBI" id="CHEBI:137981"/>
        <dbReference type="ChEBI" id="CHEBI:456216"/>
        <dbReference type="EC" id="6.3.4.18"/>
    </reaction>
</comment>
<dbReference type="Pfam" id="PF02222">
    <property type="entry name" value="ATP-grasp"/>
    <property type="match status" value="1"/>
</dbReference>
<dbReference type="AlphaFoldDB" id="A0A426Q3X8"/>
<comment type="function">
    <text evidence="4">Catalyzes the ATP-dependent conversion of 5-aminoimidazole ribonucleotide (AIR) and HCO(3)(-) to N5-carboxyaminoimidazole ribonucleotide (N5-CAIR).</text>
</comment>
<dbReference type="GO" id="GO:0005829">
    <property type="term" value="C:cytosol"/>
    <property type="evidence" value="ECO:0007669"/>
    <property type="project" value="TreeGrafter"/>
</dbReference>
<dbReference type="SUPFAM" id="SSF51246">
    <property type="entry name" value="Rudiment single hybrid motif"/>
    <property type="match status" value="1"/>
</dbReference>
<dbReference type="Gene3D" id="3.30.1490.20">
    <property type="entry name" value="ATP-grasp fold, A domain"/>
    <property type="match status" value="1"/>
</dbReference>
<comment type="subunit">
    <text evidence="4 5">Homodimer.</text>
</comment>
<dbReference type="GO" id="GO:0006189">
    <property type="term" value="P:'de novo' IMP biosynthetic process"/>
    <property type="evidence" value="ECO:0007669"/>
    <property type="project" value="UniProtKB-UniRule"/>
</dbReference>
<organism evidence="8 9">
    <name type="scientific">Corynebacterium bovis</name>
    <dbReference type="NCBI Taxonomy" id="36808"/>
    <lineage>
        <taxon>Bacteria</taxon>
        <taxon>Bacillati</taxon>
        <taxon>Actinomycetota</taxon>
        <taxon>Actinomycetes</taxon>
        <taxon>Mycobacteriales</taxon>
        <taxon>Corynebacteriaceae</taxon>
        <taxon>Corynebacterium</taxon>
    </lineage>
</organism>
<reference evidence="8 9" key="1">
    <citation type="submission" date="2018-01" db="EMBL/GenBank/DDBJ databases">
        <title>Twenty Corynebacterium bovis Genomes.</title>
        <authorList>
            <person name="Gulvik C.A."/>
        </authorList>
    </citation>
    <scope>NUCLEOTIDE SEQUENCE [LARGE SCALE GENOMIC DNA]</scope>
    <source>
        <strain evidence="8 9">16-2004</strain>
    </source>
</reference>
<comment type="caution">
    <text evidence="8">The sequence shown here is derived from an EMBL/GenBank/DDBJ whole genome shotgun (WGS) entry which is preliminary data.</text>
</comment>
<dbReference type="InterPro" id="IPR005875">
    <property type="entry name" value="PurK"/>
</dbReference>
<comment type="function">
    <text evidence="5">Catalyzes the ATP-dependent conversion of 5-aminoimidazole ribonucleotide (AIR) and HCO(3)- to N5-carboxyaminoimidazole ribonucleotide (N5-CAIR).</text>
</comment>
<dbReference type="Proteomes" id="UP000278422">
    <property type="component" value="Unassembled WGS sequence"/>
</dbReference>
<feature type="binding site" evidence="4">
    <location>
        <begin position="323"/>
        <end position="324"/>
    </location>
    <ligand>
        <name>ATP</name>
        <dbReference type="ChEBI" id="CHEBI:30616"/>
    </ligand>
</feature>
<dbReference type="EC" id="6.3.4.18" evidence="4 5"/>
<dbReference type="InterPro" id="IPR011761">
    <property type="entry name" value="ATP-grasp"/>
</dbReference>
<name>A0A426Q3X8_9CORY</name>
<dbReference type="InterPro" id="IPR011054">
    <property type="entry name" value="Rudment_hybrid_motif"/>
</dbReference>
<evidence type="ECO:0000256" key="6">
    <source>
        <dbReference type="SAM" id="MobiDB-lite"/>
    </source>
</evidence>
<comment type="similarity">
    <text evidence="4 5">Belongs to the PurK/PurT family.</text>
</comment>
<evidence type="ECO:0000256" key="1">
    <source>
        <dbReference type="ARBA" id="ARBA00022741"/>
    </source>
</evidence>
<evidence type="ECO:0000256" key="3">
    <source>
        <dbReference type="ARBA" id="ARBA00022840"/>
    </source>
</evidence>
<dbReference type="InterPro" id="IPR040686">
    <property type="entry name" value="PurK_C"/>
</dbReference>
<dbReference type="Gene3D" id="3.30.470.20">
    <property type="entry name" value="ATP-grasp fold, B domain"/>
    <property type="match status" value="1"/>
</dbReference>
<dbReference type="HAMAP" id="MF_01928">
    <property type="entry name" value="PurK"/>
    <property type="match status" value="1"/>
</dbReference>
<dbReference type="Pfam" id="PF17769">
    <property type="entry name" value="PurK_C"/>
    <property type="match status" value="1"/>
</dbReference>
<dbReference type="PROSITE" id="PS50975">
    <property type="entry name" value="ATP_GRASP"/>
    <property type="match status" value="1"/>
</dbReference>
<comment type="caution">
    <text evidence="4">Lacks conserved residue(s) required for the propagation of feature annotation.</text>
</comment>
<feature type="binding site" evidence="4">
    <location>
        <position position="152"/>
    </location>
    <ligand>
        <name>ATP</name>
        <dbReference type="ChEBI" id="CHEBI:30616"/>
    </ligand>
</feature>
<dbReference type="InterPro" id="IPR003135">
    <property type="entry name" value="ATP-grasp_carboxylate-amine"/>
</dbReference>
<dbReference type="UniPathway" id="UPA00074">
    <property type="reaction ID" value="UER00942"/>
</dbReference>
<feature type="binding site" evidence="4">
    <location>
        <position position="192"/>
    </location>
    <ligand>
        <name>ATP</name>
        <dbReference type="ChEBI" id="CHEBI:30616"/>
    </ligand>
</feature>
<evidence type="ECO:0000256" key="4">
    <source>
        <dbReference type="HAMAP-Rule" id="MF_01928"/>
    </source>
</evidence>
<feature type="domain" description="ATP-grasp" evidence="7">
    <location>
        <begin position="156"/>
        <end position="353"/>
    </location>
</feature>
<evidence type="ECO:0000256" key="2">
    <source>
        <dbReference type="ARBA" id="ARBA00022755"/>
    </source>
</evidence>
<dbReference type="Pfam" id="PF22660">
    <property type="entry name" value="RS_preATP-grasp-like"/>
    <property type="match status" value="1"/>
</dbReference>
<evidence type="ECO:0000259" key="7">
    <source>
        <dbReference type="PROSITE" id="PS50975"/>
    </source>
</evidence>
<dbReference type="GO" id="GO:0005524">
    <property type="term" value="F:ATP binding"/>
    <property type="evidence" value="ECO:0007669"/>
    <property type="project" value="UniProtKB-UniRule"/>
</dbReference>
<dbReference type="SUPFAM" id="SSF56059">
    <property type="entry name" value="Glutathione synthetase ATP-binding domain-like"/>
    <property type="match status" value="1"/>
</dbReference>
<feature type="region of interest" description="Disordered" evidence="6">
    <location>
        <begin position="426"/>
        <end position="445"/>
    </location>
</feature>
<dbReference type="EMBL" id="PQNQ01000018">
    <property type="protein sequence ID" value="RRQ03450.1"/>
    <property type="molecule type" value="Genomic_DNA"/>
</dbReference>
<accession>A0A426Q3X8</accession>
<dbReference type="PANTHER" id="PTHR11609">
    <property type="entry name" value="PURINE BIOSYNTHESIS PROTEIN 6/7, PUR6/7"/>
    <property type="match status" value="1"/>
</dbReference>
<dbReference type="GO" id="GO:0004638">
    <property type="term" value="F:phosphoribosylaminoimidazole carboxylase activity"/>
    <property type="evidence" value="ECO:0007669"/>
    <property type="project" value="InterPro"/>
</dbReference>
<protein>
    <recommendedName>
        <fullName evidence="4 5">N5-carboxyaminoimidazole ribonucleotide synthase</fullName>
        <shortName evidence="4 5">N5-CAIR synthase</shortName>
        <ecNumber evidence="4 5">6.3.4.18</ecNumber>
    </recommendedName>
    <alternativeName>
        <fullName evidence="4 5">5-(carboxyamino)imidazole ribonucleotide synthetase</fullName>
    </alternativeName>
</protein>
<dbReference type="GO" id="GO:0046872">
    <property type="term" value="F:metal ion binding"/>
    <property type="evidence" value="ECO:0007669"/>
    <property type="project" value="InterPro"/>
</dbReference>
<dbReference type="InterPro" id="IPR013815">
    <property type="entry name" value="ATP_grasp_subdomain_1"/>
</dbReference>
<keyword evidence="3 4" id="KW-0067">ATP-binding</keyword>
<evidence type="ECO:0000313" key="9">
    <source>
        <dbReference type="Proteomes" id="UP000278422"/>
    </source>
</evidence>
<dbReference type="NCBIfam" id="TIGR01161">
    <property type="entry name" value="purK"/>
    <property type="match status" value="1"/>
</dbReference>
<dbReference type="Gene3D" id="3.40.50.20">
    <property type="match status" value="1"/>
</dbReference>
<dbReference type="GO" id="GO:0034028">
    <property type="term" value="F:5-(carboxyamino)imidazole ribonucleotide synthase activity"/>
    <property type="evidence" value="ECO:0007669"/>
    <property type="project" value="UniProtKB-UniRule"/>
</dbReference>
<dbReference type="SUPFAM" id="SSF52440">
    <property type="entry name" value="PreATP-grasp domain"/>
    <property type="match status" value="1"/>
</dbReference>
<sequence length="473" mass="49431">MSDAPARPGADPTPADPGTTAGSTAGSTAGRDAGSAAGDWRLARPEAHAPGMPLVTVIGDGQLARMTQQAGIELGLTVRLLAAAPDASAAQATGDVVLGDYTDPAHVRAVAADAAAVTFDHEHVPNEILDELIADGVNVQPQPSALINAQDKLVMRRRLRELGAPVPPFLDITSVEDATGFHDAVDGAVCLKARRGGYDGKGVWFPEGREETASLVADLLEQGVPLMAEKKVTLVRELSAMVARRPSGESVAWPVVESVQRDGVCAEAVAPAPCDGSDGARAVLRDAEALAVDVARELGVTGVLAVELFETTDDAGQPQIIVNELAMRPHNTGHWTQDGCVTSQFEQHLRAVLDRPLGSTALTAPVTVMANVLGGATDPATPLPERMDEVWRRFPGARIHVYGKEWRPGRKLGHVTMTLPVGVAGGGVVPSPERGAGETTGPSEEQVATLRAQARLAAGYLVDAEWEDGWAPE</sequence>
<keyword evidence="1 4" id="KW-0547">Nucleotide-binding</keyword>